<evidence type="ECO:0000256" key="1">
    <source>
        <dbReference type="SAM" id="MobiDB-lite"/>
    </source>
</evidence>
<accession>A0A4S8YV95</accession>
<dbReference type="EMBL" id="QZAN01000229">
    <property type="protein sequence ID" value="THW54765.1"/>
    <property type="molecule type" value="Genomic_DNA"/>
</dbReference>
<feature type="domain" description="BTB" evidence="2">
    <location>
        <begin position="47"/>
        <end position="118"/>
    </location>
</feature>
<dbReference type="Proteomes" id="UP000310421">
    <property type="component" value="Unassembled WGS sequence"/>
</dbReference>
<reference evidence="3 4" key="1">
    <citation type="submission" date="2018-10" db="EMBL/GenBank/DDBJ databases">
        <title>Fifty Aureobasidium pullulans genomes reveal a recombining polyextremotolerant generalist.</title>
        <authorList>
            <person name="Gostincar C."/>
            <person name="Turk M."/>
            <person name="Zajc J."/>
            <person name="Gunde-Cimerman N."/>
        </authorList>
    </citation>
    <scope>NUCLEOTIDE SEQUENCE [LARGE SCALE GENOMIC DNA]</scope>
    <source>
        <strain evidence="3 4">EXF-10751</strain>
    </source>
</reference>
<dbReference type="SMART" id="SM00225">
    <property type="entry name" value="BTB"/>
    <property type="match status" value="1"/>
</dbReference>
<evidence type="ECO:0000313" key="3">
    <source>
        <dbReference type="EMBL" id="THW54765.1"/>
    </source>
</evidence>
<dbReference type="PANTHER" id="PTHR24413">
    <property type="entry name" value="SPECKLE-TYPE POZ PROTEIN"/>
    <property type="match status" value="1"/>
</dbReference>
<protein>
    <recommendedName>
        <fullName evidence="2">BTB domain-containing protein</fullName>
    </recommendedName>
</protein>
<gene>
    <name evidence="3" type="ORF">D6D20_09959</name>
</gene>
<dbReference type="AlphaFoldDB" id="A0A4S8YV95"/>
<name>A0A4S8YV95_AURPU</name>
<organism evidence="3 4">
    <name type="scientific">Aureobasidium pullulans</name>
    <name type="common">Black yeast</name>
    <name type="synonym">Pullularia pullulans</name>
    <dbReference type="NCBI Taxonomy" id="5580"/>
    <lineage>
        <taxon>Eukaryota</taxon>
        <taxon>Fungi</taxon>
        <taxon>Dikarya</taxon>
        <taxon>Ascomycota</taxon>
        <taxon>Pezizomycotina</taxon>
        <taxon>Dothideomycetes</taxon>
        <taxon>Dothideomycetidae</taxon>
        <taxon>Dothideales</taxon>
        <taxon>Saccotheciaceae</taxon>
        <taxon>Aureobasidium</taxon>
    </lineage>
</organism>
<evidence type="ECO:0000259" key="2">
    <source>
        <dbReference type="PROSITE" id="PS50097"/>
    </source>
</evidence>
<evidence type="ECO:0000313" key="4">
    <source>
        <dbReference type="Proteomes" id="UP000310421"/>
    </source>
</evidence>
<dbReference type="SUPFAM" id="SSF54695">
    <property type="entry name" value="POZ domain"/>
    <property type="match status" value="1"/>
</dbReference>
<feature type="region of interest" description="Disordered" evidence="1">
    <location>
        <begin position="1"/>
        <end position="29"/>
    </location>
</feature>
<dbReference type="CDD" id="cd18186">
    <property type="entry name" value="BTB_POZ_ZBTB_KLHL-like"/>
    <property type="match status" value="1"/>
</dbReference>
<comment type="caution">
    <text evidence="3">The sequence shown here is derived from an EMBL/GenBank/DDBJ whole genome shotgun (WGS) entry which is preliminary data.</text>
</comment>
<dbReference type="PROSITE" id="PS50097">
    <property type="entry name" value="BTB"/>
    <property type="match status" value="1"/>
</dbReference>
<proteinExistence type="predicted"/>
<dbReference type="Gene3D" id="3.30.710.10">
    <property type="entry name" value="Potassium Channel Kv1.1, Chain A"/>
    <property type="match status" value="1"/>
</dbReference>
<sequence>MFLSLLDMSLTPSASTSQSNMSKPGVAPPVNSAARLSHAFFNDQTLSDVRIEFNDQHIFGHKAILARQSEYFFRAFTGQFPVRLMRERAIIVASSGTISLGDDDDPKAIHAMIRHLYDLPYDQASVLFSNSASADLMFHINVFEAADKYDVPSLRALVVGKFTGLMEQIWSAKREEVGKAIQRLCAPGAVSFADKSLQASAASFCSSHIMDLIQIDSFVTMLEEGEPFAGRLLTAVLRGNSGSVIRTSKCSKCESLPDSTIQANLSQKCIGCVSRSVYPHEAGFGGRFGGSPGSASPTTLQHYKNFLPL</sequence>
<dbReference type="Pfam" id="PF00651">
    <property type="entry name" value="BTB"/>
    <property type="match status" value="1"/>
</dbReference>
<dbReference type="InterPro" id="IPR011333">
    <property type="entry name" value="SKP1/BTB/POZ_sf"/>
</dbReference>
<feature type="compositionally biased region" description="Polar residues" evidence="1">
    <location>
        <begin position="10"/>
        <end position="22"/>
    </location>
</feature>
<dbReference type="InterPro" id="IPR000210">
    <property type="entry name" value="BTB/POZ_dom"/>
</dbReference>